<feature type="region of interest" description="Disordered" evidence="1">
    <location>
        <begin position="356"/>
        <end position="377"/>
    </location>
</feature>
<evidence type="ECO:0000259" key="2">
    <source>
        <dbReference type="Pfam" id="PF25438"/>
    </source>
</evidence>
<feature type="compositionally biased region" description="Polar residues" evidence="1">
    <location>
        <begin position="308"/>
        <end position="330"/>
    </location>
</feature>
<proteinExistence type="predicted"/>
<gene>
    <name evidence="3" type="ORF">TPAR_03412</name>
</gene>
<dbReference type="Pfam" id="PF25438">
    <property type="entry name" value="DUF7896"/>
    <property type="match status" value="1"/>
</dbReference>
<dbReference type="EMBL" id="PKSG01000327">
    <property type="protein sequence ID" value="POR36392.1"/>
    <property type="molecule type" value="Genomic_DNA"/>
</dbReference>
<feature type="region of interest" description="Disordered" evidence="1">
    <location>
        <begin position="291"/>
        <end position="330"/>
    </location>
</feature>
<keyword evidence="4" id="KW-1185">Reference proteome</keyword>
<organism evidence="3 4">
    <name type="scientific">Tolypocladium paradoxum</name>
    <dbReference type="NCBI Taxonomy" id="94208"/>
    <lineage>
        <taxon>Eukaryota</taxon>
        <taxon>Fungi</taxon>
        <taxon>Dikarya</taxon>
        <taxon>Ascomycota</taxon>
        <taxon>Pezizomycotina</taxon>
        <taxon>Sordariomycetes</taxon>
        <taxon>Hypocreomycetidae</taxon>
        <taxon>Hypocreales</taxon>
        <taxon>Ophiocordycipitaceae</taxon>
        <taxon>Tolypocladium</taxon>
    </lineage>
</organism>
<feature type="region of interest" description="Disordered" evidence="1">
    <location>
        <begin position="98"/>
        <end position="163"/>
    </location>
</feature>
<sequence length="648" mass="69612">MNLDPDNAVQVEDIERHLALCEAQAAFYRNVLHNLHPAPNASFGAGESLPQGDASGLAATAIPRSRSNMAASAMDPSVTVSPLDGLAWARSVSKWPAPMRQRRAFSQQERPTQPMSRSASNRSDRSVSLQQHHSIGASTTSLSRGSPATRHLPSVQEHGGLPDVGITPDVYLARNWVDEQSYLASTGTNLSPNDVYNNPGPSACPSMISGSSVVEPSQPLTRQNSSFDGHAGAGMMRFVSSQSRQTDDLSGQDGPFCSATTKIPEPGEKRSACDQDFFGVGASFAQVMPQSYPSSAPTPGASLFPPSADSTSMERSASNTSVASVKSTGSNLERRFKEACQRVRQNSNRNIIAPKPQQVAAEKSRSNIAPSKRDGKVALQKTPYQRPKHPKVYCNQCEEHPDGFRGDHELRRHLNAKHKGVVKKFVCRDPAAVGIQSKVKVLYPLSECRACASKKQYGAYYNAAAHLRRTHFKPKAPRGKNKGSSEEKRGGKGGGDWPPMADLKLWYEEVLVASDGSTPLDDGAEDDAFEQGEDTEMTMFSDFDNVSPSFDPDGAYGLSLAGSMGGHLHDAAGTMPIPTGMAAGSTSMGYISYGSIAYLEAASPEFAFSGESRSPYVPASSADTVAPTSFYDPNSQVISDYMWNMEDV</sequence>
<feature type="compositionally biased region" description="Polar residues" evidence="1">
    <location>
        <begin position="104"/>
        <end position="146"/>
    </location>
</feature>
<dbReference type="OrthoDB" id="5377599at2759"/>
<dbReference type="InterPro" id="IPR057218">
    <property type="entry name" value="DUF7896"/>
</dbReference>
<feature type="region of interest" description="Disordered" evidence="1">
    <location>
        <begin position="470"/>
        <end position="498"/>
    </location>
</feature>
<dbReference type="STRING" id="94208.A0A2S4L1S2"/>
<accession>A0A2S4L1S2</accession>
<dbReference type="PANTHER" id="PTHR42031">
    <property type="entry name" value="KEY LIME PATHOGENICITY PROTEIN"/>
    <property type="match status" value="1"/>
</dbReference>
<name>A0A2S4L1S2_9HYPO</name>
<feature type="compositionally biased region" description="Basic residues" evidence="1">
    <location>
        <begin position="470"/>
        <end position="481"/>
    </location>
</feature>
<evidence type="ECO:0000256" key="1">
    <source>
        <dbReference type="SAM" id="MobiDB-lite"/>
    </source>
</evidence>
<dbReference type="PANTHER" id="PTHR42031:SF1">
    <property type="entry name" value="KEY LIME PATHOGENICITY PROTEIN"/>
    <property type="match status" value="1"/>
</dbReference>
<evidence type="ECO:0000313" key="3">
    <source>
        <dbReference type="EMBL" id="POR36392.1"/>
    </source>
</evidence>
<dbReference type="AlphaFoldDB" id="A0A2S4L1S2"/>
<reference evidence="3 4" key="1">
    <citation type="submission" date="2018-01" db="EMBL/GenBank/DDBJ databases">
        <title>Harnessing the power of phylogenomics to disentangle the directionality and signatures of interkingdom host jumping in the parasitic fungal genus Tolypocladium.</title>
        <authorList>
            <person name="Quandt C.A."/>
            <person name="Patterson W."/>
            <person name="Spatafora J.W."/>
        </authorList>
    </citation>
    <scope>NUCLEOTIDE SEQUENCE [LARGE SCALE GENOMIC DNA]</scope>
    <source>
        <strain evidence="3 4">NRBC 100945</strain>
    </source>
</reference>
<dbReference type="Proteomes" id="UP000237481">
    <property type="component" value="Unassembled WGS sequence"/>
</dbReference>
<protein>
    <recommendedName>
        <fullName evidence="2">DUF7896 domain-containing protein</fullName>
    </recommendedName>
</protein>
<comment type="caution">
    <text evidence="3">The sequence shown here is derived from an EMBL/GenBank/DDBJ whole genome shotgun (WGS) entry which is preliminary data.</text>
</comment>
<evidence type="ECO:0000313" key="4">
    <source>
        <dbReference type="Proteomes" id="UP000237481"/>
    </source>
</evidence>
<feature type="domain" description="DUF7896" evidence="2">
    <location>
        <begin position="422"/>
        <end position="510"/>
    </location>
</feature>